<dbReference type="EMBL" id="BARW01028508">
    <property type="protein sequence ID" value="GAJ13684.1"/>
    <property type="molecule type" value="Genomic_DNA"/>
</dbReference>
<protein>
    <submittedName>
        <fullName evidence="2">Uncharacterized protein</fullName>
    </submittedName>
</protein>
<reference evidence="2" key="1">
    <citation type="journal article" date="2014" name="Front. Microbiol.">
        <title>High frequency of phylogenetically diverse reductive dehalogenase-homologous genes in deep subseafloor sedimentary metagenomes.</title>
        <authorList>
            <person name="Kawai M."/>
            <person name="Futagami T."/>
            <person name="Toyoda A."/>
            <person name="Takaki Y."/>
            <person name="Nishi S."/>
            <person name="Hori S."/>
            <person name="Arai W."/>
            <person name="Tsubouchi T."/>
            <person name="Morono Y."/>
            <person name="Uchiyama I."/>
            <person name="Ito T."/>
            <person name="Fujiyama A."/>
            <person name="Inagaki F."/>
            <person name="Takami H."/>
        </authorList>
    </citation>
    <scope>NUCLEOTIDE SEQUENCE</scope>
    <source>
        <strain evidence="2">Expedition CK06-06</strain>
    </source>
</reference>
<evidence type="ECO:0000313" key="2">
    <source>
        <dbReference type="EMBL" id="GAJ13684.1"/>
    </source>
</evidence>
<name>X1U865_9ZZZZ</name>
<feature type="transmembrane region" description="Helical" evidence="1">
    <location>
        <begin position="21"/>
        <end position="38"/>
    </location>
</feature>
<accession>X1U865</accession>
<proteinExistence type="predicted"/>
<comment type="caution">
    <text evidence="2">The sequence shown here is derived from an EMBL/GenBank/DDBJ whole genome shotgun (WGS) entry which is preliminary data.</text>
</comment>
<organism evidence="2">
    <name type="scientific">marine sediment metagenome</name>
    <dbReference type="NCBI Taxonomy" id="412755"/>
    <lineage>
        <taxon>unclassified sequences</taxon>
        <taxon>metagenomes</taxon>
        <taxon>ecological metagenomes</taxon>
    </lineage>
</organism>
<evidence type="ECO:0000256" key="1">
    <source>
        <dbReference type="SAM" id="Phobius"/>
    </source>
</evidence>
<sequence>MLQKKQMESPMKKLYLDKERIVYRLYIGEGMVILAGCAG</sequence>
<keyword evidence="1" id="KW-1133">Transmembrane helix</keyword>
<keyword evidence="1" id="KW-0472">Membrane</keyword>
<keyword evidence="1" id="KW-0812">Transmembrane</keyword>
<gene>
    <name evidence="2" type="ORF">S12H4_46010</name>
</gene>
<dbReference type="AlphaFoldDB" id="X1U865"/>